<dbReference type="Gramene" id="Psat04G0250700-T1">
    <property type="protein sequence ID" value="KAI5417900.1"/>
    <property type="gene ID" value="KIW84_042507"/>
</dbReference>
<dbReference type="AlphaFoldDB" id="A0A9D4XEM8"/>
<evidence type="ECO:0000256" key="4">
    <source>
        <dbReference type="ARBA" id="ARBA00022989"/>
    </source>
</evidence>
<dbReference type="PANTHER" id="PTHR31568:SF112">
    <property type="entry name" value="CYSTEINE-RICH AND TRANSMEMBRANE DOMAIN-CONTAINING PROTEIN WIH2-LIKE"/>
    <property type="match status" value="1"/>
</dbReference>
<evidence type="ECO:0000256" key="6">
    <source>
        <dbReference type="SAM" id="MobiDB-lite"/>
    </source>
</evidence>
<keyword evidence="9" id="KW-1185">Reference proteome</keyword>
<protein>
    <recommendedName>
        <fullName evidence="7">Cysteine-rich transmembrane domain-containing protein</fullName>
    </recommendedName>
</protein>
<feature type="non-terminal residue" evidence="8">
    <location>
        <position position="1"/>
    </location>
</feature>
<dbReference type="InterPro" id="IPR028144">
    <property type="entry name" value="CYSTM_dom"/>
</dbReference>
<dbReference type="InterPro" id="IPR044850">
    <property type="entry name" value="WIH1-like"/>
</dbReference>
<feature type="domain" description="Cysteine-rich transmembrane" evidence="7">
    <location>
        <begin position="70"/>
        <end position="110"/>
    </location>
</feature>
<dbReference type="Proteomes" id="UP001058974">
    <property type="component" value="Chromosome 4"/>
</dbReference>
<evidence type="ECO:0000313" key="9">
    <source>
        <dbReference type="Proteomes" id="UP001058974"/>
    </source>
</evidence>
<accession>A0A9D4XEM8</accession>
<dbReference type="GO" id="GO:0005886">
    <property type="term" value="C:plasma membrane"/>
    <property type="evidence" value="ECO:0007669"/>
    <property type="project" value="InterPro"/>
</dbReference>
<comment type="subcellular location">
    <subcellularLocation>
        <location evidence="1">Membrane</location>
        <topology evidence="1">Single-pass membrane protein</topology>
    </subcellularLocation>
</comment>
<comment type="similarity">
    <text evidence="2">Belongs to the CYSTM1 family.</text>
</comment>
<evidence type="ECO:0000256" key="2">
    <source>
        <dbReference type="ARBA" id="ARBA00009444"/>
    </source>
</evidence>
<evidence type="ECO:0000259" key="7">
    <source>
        <dbReference type="Pfam" id="PF12734"/>
    </source>
</evidence>
<evidence type="ECO:0000313" key="8">
    <source>
        <dbReference type="EMBL" id="KAI5417900.1"/>
    </source>
</evidence>
<keyword evidence="4" id="KW-1133">Transmembrane helix</keyword>
<proteinExistence type="inferred from homology"/>
<feature type="region of interest" description="Disordered" evidence="6">
    <location>
        <begin position="33"/>
        <end position="86"/>
    </location>
</feature>
<evidence type="ECO:0000256" key="3">
    <source>
        <dbReference type="ARBA" id="ARBA00022692"/>
    </source>
</evidence>
<keyword evidence="5" id="KW-0472">Membrane</keyword>
<organism evidence="8 9">
    <name type="scientific">Pisum sativum</name>
    <name type="common">Garden pea</name>
    <name type="synonym">Lathyrus oleraceus</name>
    <dbReference type="NCBI Taxonomy" id="3888"/>
    <lineage>
        <taxon>Eukaryota</taxon>
        <taxon>Viridiplantae</taxon>
        <taxon>Streptophyta</taxon>
        <taxon>Embryophyta</taxon>
        <taxon>Tracheophyta</taxon>
        <taxon>Spermatophyta</taxon>
        <taxon>Magnoliopsida</taxon>
        <taxon>eudicotyledons</taxon>
        <taxon>Gunneridae</taxon>
        <taxon>Pentapetalae</taxon>
        <taxon>rosids</taxon>
        <taxon>fabids</taxon>
        <taxon>Fabales</taxon>
        <taxon>Fabaceae</taxon>
        <taxon>Papilionoideae</taxon>
        <taxon>50 kb inversion clade</taxon>
        <taxon>NPAAA clade</taxon>
        <taxon>Hologalegina</taxon>
        <taxon>IRL clade</taxon>
        <taxon>Fabeae</taxon>
        <taxon>Lathyrus</taxon>
    </lineage>
</organism>
<dbReference type="EMBL" id="JAMSHJ010000004">
    <property type="protein sequence ID" value="KAI5417900.1"/>
    <property type="molecule type" value="Genomic_DNA"/>
</dbReference>
<evidence type="ECO:0000256" key="1">
    <source>
        <dbReference type="ARBA" id="ARBA00004167"/>
    </source>
</evidence>
<gene>
    <name evidence="8" type="ORF">KIW84_042507</name>
</gene>
<feature type="compositionally biased region" description="Low complexity" evidence="6">
    <location>
        <begin position="57"/>
        <end position="86"/>
    </location>
</feature>
<dbReference type="PANTHER" id="PTHR31568">
    <property type="entry name" value="RCG49325, ISOFORM CRA_A"/>
    <property type="match status" value="1"/>
</dbReference>
<dbReference type="Pfam" id="PF12734">
    <property type="entry name" value="CYSTM"/>
    <property type="match status" value="1"/>
</dbReference>
<sequence length="110" mass="12036">SSLSLSLSLYITNSLSIPTNGFTINMSYYDHQQQPPVGVPPPQGYPQKDAYPPPGYPSQGYPPQGYPPQQGYGYPPPQQYAQQPPQRQEVGFLEGCLAALCCCCMLDACF</sequence>
<evidence type="ECO:0000256" key="5">
    <source>
        <dbReference type="ARBA" id="ARBA00023136"/>
    </source>
</evidence>
<comment type="caution">
    <text evidence="8">The sequence shown here is derived from an EMBL/GenBank/DDBJ whole genome shotgun (WGS) entry which is preliminary data.</text>
</comment>
<keyword evidence="3" id="KW-0812">Transmembrane</keyword>
<reference evidence="8 9" key="1">
    <citation type="journal article" date="2022" name="Nat. Genet.">
        <title>Improved pea reference genome and pan-genome highlight genomic features and evolutionary characteristics.</title>
        <authorList>
            <person name="Yang T."/>
            <person name="Liu R."/>
            <person name="Luo Y."/>
            <person name="Hu S."/>
            <person name="Wang D."/>
            <person name="Wang C."/>
            <person name="Pandey M.K."/>
            <person name="Ge S."/>
            <person name="Xu Q."/>
            <person name="Li N."/>
            <person name="Li G."/>
            <person name="Huang Y."/>
            <person name="Saxena R.K."/>
            <person name="Ji Y."/>
            <person name="Li M."/>
            <person name="Yan X."/>
            <person name="He Y."/>
            <person name="Liu Y."/>
            <person name="Wang X."/>
            <person name="Xiang C."/>
            <person name="Varshney R.K."/>
            <person name="Ding H."/>
            <person name="Gao S."/>
            <person name="Zong X."/>
        </authorList>
    </citation>
    <scope>NUCLEOTIDE SEQUENCE [LARGE SCALE GENOMIC DNA]</scope>
    <source>
        <strain evidence="8 9">cv. Zhongwan 6</strain>
    </source>
</reference>
<name>A0A9D4XEM8_PEA</name>